<name>A0A9X4S3N6_9LACT</name>
<reference evidence="2" key="1">
    <citation type="submission" date="2022-10" db="EMBL/GenBank/DDBJ databases">
        <authorList>
            <person name="Turner M.S."/>
            <person name="Huang W."/>
        </authorList>
    </citation>
    <scope>NUCLEOTIDE SEQUENCE</scope>
    <source>
        <strain evidence="2">581</strain>
    </source>
</reference>
<dbReference type="EMBL" id="JAOWLP010000015">
    <property type="protein sequence ID" value="MDG4982327.1"/>
    <property type="molecule type" value="Genomic_DNA"/>
</dbReference>
<feature type="coiled-coil region" evidence="1">
    <location>
        <begin position="13"/>
        <end position="48"/>
    </location>
</feature>
<dbReference type="Proteomes" id="UP001152656">
    <property type="component" value="Unassembled WGS sequence"/>
</dbReference>
<comment type="caution">
    <text evidence="2">The sequence shown here is derived from an EMBL/GenBank/DDBJ whole genome shotgun (WGS) entry which is preliminary data.</text>
</comment>
<evidence type="ECO:0000256" key="1">
    <source>
        <dbReference type="SAM" id="Coils"/>
    </source>
</evidence>
<accession>A0A9X4S3N6</accession>
<dbReference type="AlphaFoldDB" id="A0A9X4S3N6"/>
<dbReference type="RefSeq" id="WP_278216502.1">
    <property type="nucleotide sequence ID" value="NZ_JAOWLP010000015.1"/>
</dbReference>
<reference evidence="2" key="2">
    <citation type="journal article" date="2023" name="Food Microbiol.">
        <title>Evaluation of the fermentation potential of lactic acid bacteria isolated from herbs, fruits and vegetables as starter cultures in nut-based milk alternatives.</title>
        <authorList>
            <person name="Huang W."/>
            <person name="Dong A."/>
            <person name="Pham H.T."/>
            <person name="Zhou C."/>
            <person name="Huo Z."/>
            <person name="Watjen A.P."/>
            <person name="Prakash S."/>
            <person name="Bang-Berthelsen C.H."/>
            <person name="Turner M.S."/>
        </authorList>
    </citation>
    <scope>NUCLEOTIDE SEQUENCE</scope>
    <source>
        <strain evidence="2">581</strain>
    </source>
</reference>
<sequence length="55" mass="6506">MSVITPAPVPASNDNFYKEIEQLQNSFKQEQSKIKVDVEKEYKRLKKQTVKKEQH</sequence>
<gene>
    <name evidence="2" type="ORF">OGZ39_11825</name>
</gene>
<proteinExistence type="predicted"/>
<keyword evidence="1" id="KW-0175">Coiled coil</keyword>
<evidence type="ECO:0000313" key="3">
    <source>
        <dbReference type="Proteomes" id="UP001152656"/>
    </source>
</evidence>
<organism evidence="2 3">
    <name type="scientific">Lactococcus lactis</name>
    <dbReference type="NCBI Taxonomy" id="1358"/>
    <lineage>
        <taxon>Bacteria</taxon>
        <taxon>Bacillati</taxon>
        <taxon>Bacillota</taxon>
        <taxon>Bacilli</taxon>
        <taxon>Lactobacillales</taxon>
        <taxon>Streptococcaceae</taxon>
        <taxon>Lactococcus</taxon>
    </lineage>
</organism>
<evidence type="ECO:0000313" key="2">
    <source>
        <dbReference type="EMBL" id="MDG4982327.1"/>
    </source>
</evidence>
<protein>
    <submittedName>
        <fullName evidence="2">Uncharacterized protein</fullName>
    </submittedName>
</protein>